<name>A0A6J6HC69_9ZZZZ</name>
<organism evidence="2">
    <name type="scientific">freshwater metagenome</name>
    <dbReference type="NCBI Taxonomy" id="449393"/>
    <lineage>
        <taxon>unclassified sequences</taxon>
        <taxon>metagenomes</taxon>
        <taxon>ecological metagenomes</taxon>
    </lineage>
</organism>
<dbReference type="InterPro" id="IPR051910">
    <property type="entry name" value="ComF/GntX_DNA_util-trans"/>
</dbReference>
<accession>A0A6J6HC69</accession>
<dbReference type="AlphaFoldDB" id="A0A6J6HC69"/>
<dbReference type="EMBL" id="CAEZUO010000060">
    <property type="protein sequence ID" value="CAB4610480.1"/>
    <property type="molecule type" value="Genomic_DNA"/>
</dbReference>
<dbReference type="InterPro" id="IPR000836">
    <property type="entry name" value="PRTase_dom"/>
</dbReference>
<proteinExistence type="inferred from homology"/>
<protein>
    <submittedName>
        <fullName evidence="2">Unannotated protein</fullName>
    </submittedName>
</protein>
<dbReference type="PANTHER" id="PTHR47505:SF1">
    <property type="entry name" value="DNA UTILIZATION PROTEIN YHGH"/>
    <property type="match status" value="1"/>
</dbReference>
<dbReference type="CDD" id="cd06223">
    <property type="entry name" value="PRTases_typeI"/>
    <property type="match status" value="1"/>
</dbReference>
<dbReference type="InterPro" id="IPR029057">
    <property type="entry name" value="PRTase-like"/>
</dbReference>
<sequence length="235" mass="25626">MSGRVRGAHHAEEPDLYVASMLYRLRVYVESLFVRWFPVACARCGAEGGSPCRSCRQDFTPAHVLDDIDNLDAVIGLVVYDEVSRPFIADLKYRGRWATARTFAPALAVLLEECIGHEGRCLTLTWAPTTPERARQRGFDQAEVIAREVGRQAGRPVRKLLERGPGDQQTGRSRLERARGVSFHPLFEATGTVIVFDDVVTTGATLSAAAHALRSAGAEAVVGITLAATPERPNG</sequence>
<comment type="similarity">
    <text evidence="1">Belongs to the ComF/GntX family.</text>
</comment>
<dbReference type="SUPFAM" id="SSF53271">
    <property type="entry name" value="PRTase-like"/>
    <property type="match status" value="1"/>
</dbReference>
<dbReference type="Gene3D" id="3.40.50.2020">
    <property type="match status" value="1"/>
</dbReference>
<reference evidence="2" key="1">
    <citation type="submission" date="2020-05" db="EMBL/GenBank/DDBJ databases">
        <authorList>
            <person name="Chiriac C."/>
            <person name="Salcher M."/>
            <person name="Ghai R."/>
            <person name="Kavagutti S V."/>
        </authorList>
    </citation>
    <scope>NUCLEOTIDE SEQUENCE</scope>
</reference>
<gene>
    <name evidence="2" type="ORF">UFOPK1827_01240</name>
</gene>
<evidence type="ECO:0000313" key="2">
    <source>
        <dbReference type="EMBL" id="CAB4610480.1"/>
    </source>
</evidence>
<dbReference type="PANTHER" id="PTHR47505">
    <property type="entry name" value="DNA UTILIZATION PROTEIN YHGH"/>
    <property type="match status" value="1"/>
</dbReference>
<evidence type="ECO:0000256" key="1">
    <source>
        <dbReference type="ARBA" id="ARBA00008007"/>
    </source>
</evidence>